<evidence type="ECO:0000256" key="7">
    <source>
        <dbReference type="PROSITE-ProRule" id="PRU00259"/>
    </source>
</evidence>
<feature type="compositionally biased region" description="Gly residues" evidence="8">
    <location>
        <begin position="652"/>
        <end position="667"/>
    </location>
</feature>
<dbReference type="PROSITE" id="PS50077">
    <property type="entry name" value="HEAT_REPEAT"/>
    <property type="match status" value="1"/>
</dbReference>
<dbReference type="GO" id="GO:0043161">
    <property type="term" value="P:proteasome-mediated ubiquitin-dependent protein catabolic process"/>
    <property type="evidence" value="ECO:0007669"/>
    <property type="project" value="TreeGrafter"/>
</dbReference>
<keyword evidence="5" id="KW-0539">Nucleus</keyword>
<evidence type="ECO:0000313" key="10">
    <source>
        <dbReference type="Proteomes" id="UP000650467"/>
    </source>
</evidence>
<evidence type="ECO:0000256" key="1">
    <source>
        <dbReference type="ARBA" id="ARBA00004123"/>
    </source>
</evidence>
<feature type="repeat" description="HEAT" evidence="6">
    <location>
        <begin position="501"/>
        <end position="537"/>
    </location>
</feature>
<feature type="region of interest" description="Disordered" evidence="8">
    <location>
        <begin position="860"/>
        <end position="898"/>
    </location>
</feature>
<dbReference type="AlphaFoldDB" id="A0A835W9Q2"/>
<comment type="subcellular location">
    <subcellularLocation>
        <location evidence="2">Cytoplasm</location>
    </subcellularLocation>
    <subcellularLocation>
        <location evidence="1">Nucleus</location>
    </subcellularLocation>
</comment>
<evidence type="ECO:0000256" key="3">
    <source>
        <dbReference type="ARBA" id="ARBA00022490"/>
    </source>
</evidence>
<dbReference type="Gene3D" id="1.25.10.10">
    <property type="entry name" value="Leucine-rich Repeat Variant"/>
    <property type="match status" value="4"/>
</dbReference>
<feature type="region of interest" description="Disordered" evidence="8">
    <location>
        <begin position="648"/>
        <end position="667"/>
    </location>
</feature>
<dbReference type="InterPro" id="IPR011989">
    <property type="entry name" value="ARM-like"/>
</dbReference>
<dbReference type="SMART" id="SM00185">
    <property type="entry name" value="ARM"/>
    <property type="match status" value="7"/>
</dbReference>
<evidence type="ECO:0008006" key="11">
    <source>
        <dbReference type="Google" id="ProtNLM"/>
    </source>
</evidence>
<evidence type="ECO:0000256" key="6">
    <source>
        <dbReference type="PROSITE-ProRule" id="PRU00103"/>
    </source>
</evidence>
<dbReference type="PANTHER" id="PTHR15651">
    <property type="entry name" value="ARMADILLO REPEAT-CONTAINING PROTEIN 8"/>
    <property type="match status" value="1"/>
</dbReference>
<accession>A0A835W9Q2</accession>
<dbReference type="Proteomes" id="UP000650467">
    <property type="component" value="Unassembled WGS sequence"/>
</dbReference>
<name>A0A835W9Q2_CHLIN</name>
<feature type="region of interest" description="Disordered" evidence="8">
    <location>
        <begin position="696"/>
        <end position="752"/>
    </location>
</feature>
<dbReference type="OrthoDB" id="5559898at2759"/>
<keyword evidence="3" id="KW-0963">Cytoplasm</keyword>
<feature type="compositionally biased region" description="Low complexity" evidence="8">
    <location>
        <begin position="717"/>
        <end position="752"/>
    </location>
</feature>
<dbReference type="PANTHER" id="PTHR15651:SF7">
    <property type="entry name" value="ARMADILLO REPEAT-CONTAINING PROTEIN 8"/>
    <property type="match status" value="1"/>
</dbReference>
<evidence type="ECO:0000256" key="2">
    <source>
        <dbReference type="ARBA" id="ARBA00004496"/>
    </source>
</evidence>
<organism evidence="9 10">
    <name type="scientific">Chlamydomonas incerta</name>
    <dbReference type="NCBI Taxonomy" id="51695"/>
    <lineage>
        <taxon>Eukaryota</taxon>
        <taxon>Viridiplantae</taxon>
        <taxon>Chlorophyta</taxon>
        <taxon>core chlorophytes</taxon>
        <taxon>Chlorophyceae</taxon>
        <taxon>CS clade</taxon>
        <taxon>Chlamydomonadales</taxon>
        <taxon>Chlamydomonadaceae</taxon>
        <taxon>Chlamydomonas</taxon>
    </lineage>
</organism>
<evidence type="ECO:0000256" key="5">
    <source>
        <dbReference type="ARBA" id="ARBA00023242"/>
    </source>
</evidence>
<feature type="compositionally biased region" description="Basic and acidic residues" evidence="8">
    <location>
        <begin position="864"/>
        <end position="880"/>
    </location>
</feature>
<dbReference type="PROSITE" id="PS50176">
    <property type="entry name" value="ARM_REPEAT"/>
    <property type="match status" value="1"/>
</dbReference>
<keyword evidence="4" id="KW-0677">Repeat</keyword>
<dbReference type="InterPro" id="IPR038739">
    <property type="entry name" value="ARMC8/Vid28"/>
</dbReference>
<dbReference type="InterPro" id="IPR000225">
    <property type="entry name" value="Armadillo"/>
</dbReference>
<comment type="caution">
    <text evidence="9">The sequence shown here is derived from an EMBL/GenBank/DDBJ whole genome shotgun (WGS) entry which is preliminary data.</text>
</comment>
<dbReference type="SUPFAM" id="SSF48371">
    <property type="entry name" value="ARM repeat"/>
    <property type="match status" value="2"/>
</dbReference>
<feature type="repeat" description="ARM" evidence="7">
    <location>
        <begin position="500"/>
        <end position="542"/>
    </location>
</feature>
<dbReference type="InterPro" id="IPR021133">
    <property type="entry name" value="HEAT_type_2"/>
</dbReference>
<protein>
    <recommendedName>
        <fullName evidence="11">Armadillo repeat-containing protein 8</fullName>
    </recommendedName>
</protein>
<evidence type="ECO:0000313" key="9">
    <source>
        <dbReference type="EMBL" id="KAG2441911.1"/>
    </source>
</evidence>
<dbReference type="GO" id="GO:0005737">
    <property type="term" value="C:cytoplasm"/>
    <property type="evidence" value="ECO:0007669"/>
    <property type="project" value="UniProtKB-SubCell"/>
</dbReference>
<evidence type="ECO:0000256" key="8">
    <source>
        <dbReference type="SAM" id="MobiDB-lite"/>
    </source>
</evidence>
<dbReference type="GO" id="GO:0005634">
    <property type="term" value="C:nucleus"/>
    <property type="evidence" value="ECO:0007669"/>
    <property type="project" value="UniProtKB-SubCell"/>
</dbReference>
<sequence>MVARPKDLLRELREGDSLKALKAIKNQVIGSKTKKSAFISEGAVEQVLGVLRSCQAASSAAAAAAATAQQQPDQLNQQGQQQEQQLLLQQQAAVVLGSLAYGHPAGLRQLISHGGLPQLVAMLGAGDQGVVQAGLRALKLAIEQQEALLQLQASPAAVAGTLVGAQQPEQLQLRLDVAAMAAVVCCLDAATAPAPQGQGAAVANAASASGTGCGCGDVDSVRGSVAALAAAVVAAACRRQEERELAAKVGATAGLIRLLLEGERPDAQVAALEGLSLLLPHDPAACGLALSRPAVYGRLTALLRDSEPGVRLLAAGCVATLSRDPACEQPEAMQRAALPVLLRLLANPSTRPHVPAVLARLIEGSEPLQKAAADADTVRLLAGLLAADAAPPPSAAAAAAAAPAAAPATAGCSAAGAAAGSTSATAAAALREGCLRALGSLCLNRDDSRKQLLEAKVLRHIVRSLEDPCDGVRAAAALCVRALSRCVRTLRSSLLDGGGELAPLLVALLDDTNVDVRSSAAAAMCNLVLDFSAAKSAVLAAGGLRRLVALTGAEQPPALRHHAAWALGNMLYRADAAVRTQLVQALPWSRLVGLLSDPEPGVVEQSLVILRNLCMGDRQHIAAAMEWAAPAPLPAAAAAAAAADAAADAGSGADGGSATGASGAGGEGGDGAGGQGLLAVLQDRIEAAAAAVKAGSSDAAGGDQAEPMDTSGAGELAAATPAAAATSPPPFSTAAASSSSSPGSSSGPQQPAAIAQGTHALYAVANLLTGGSALKDAVMGRRQLLAALVAHLKPAAGDLALPAVWCVINLTWAAAAAPPAAAAAGGGAGERDARTEQEALGARCRALQDLGAMEALAALSQSHSSRDVQERARTAMEQLRKGLGPASPGADVNGAAAQ</sequence>
<feature type="compositionally biased region" description="Low complexity" evidence="8">
    <location>
        <begin position="696"/>
        <end position="705"/>
    </location>
</feature>
<reference evidence="9" key="1">
    <citation type="journal article" date="2020" name="bioRxiv">
        <title>Comparative genomics of Chlamydomonas.</title>
        <authorList>
            <person name="Craig R.J."/>
            <person name="Hasan A.R."/>
            <person name="Ness R.W."/>
            <person name="Keightley P.D."/>
        </authorList>
    </citation>
    <scope>NUCLEOTIDE SEQUENCE</scope>
    <source>
        <strain evidence="9">SAG 7.73</strain>
    </source>
</reference>
<dbReference type="GO" id="GO:0034657">
    <property type="term" value="C:GID complex"/>
    <property type="evidence" value="ECO:0007669"/>
    <property type="project" value="TreeGrafter"/>
</dbReference>
<evidence type="ECO:0000256" key="4">
    <source>
        <dbReference type="ARBA" id="ARBA00022737"/>
    </source>
</evidence>
<gene>
    <name evidence="9" type="ORF">HXX76_003517</name>
</gene>
<proteinExistence type="predicted"/>
<dbReference type="EMBL" id="JAEHOC010000005">
    <property type="protein sequence ID" value="KAG2441911.1"/>
    <property type="molecule type" value="Genomic_DNA"/>
</dbReference>
<keyword evidence="10" id="KW-1185">Reference proteome</keyword>
<dbReference type="InterPro" id="IPR016024">
    <property type="entry name" value="ARM-type_fold"/>
</dbReference>